<reference evidence="2" key="1">
    <citation type="journal article" date="2009" name="ISME J.">
        <title>The genome sequence of the psychrophilic archaeon, Methanococcoides burtonii: the role of genome evolution in cold adaptation.</title>
        <authorList>
            <person name="Allen M.A."/>
            <person name="Lauro F.M."/>
            <person name="Williams T.J."/>
            <person name="Burg D."/>
            <person name="Siddiqui K.S."/>
            <person name="De Francisci D."/>
            <person name="Chong K.W."/>
            <person name="Pilak O."/>
            <person name="Chew H.H."/>
            <person name="De Maere M.Z."/>
            <person name="Ting L."/>
            <person name="Katrib M."/>
            <person name="Ng C."/>
            <person name="Sowers K.R."/>
            <person name="Galperin M.Y."/>
            <person name="Anderson I.J."/>
            <person name="Ivanova N."/>
            <person name="Dalin E."/>
            <person name="Martinez M."/>
            <person name="Lapidus A."/>
            <person name="Hauser L."/>
            <person name="Land M."/>
            <person name="Thomas T."/>
            <person name="Cavicchioli R."/>
        </authorList>
    </citation>
    <scope>NUCLEOTIDE SEQUENCE [LARGE SCALE GENOMIC DNA]</scope>
    <source>
        <strain evidence="2">DSM 6242 / NBRC 107633 / OCM 468 / ACE-M</strain>
    </source>
</reference>
<dbReference type="KEGG" id="mbu:Mbur_2066"/>
<proteinExistence type="predicted"/>
<gene>
    <name evidence="1" type="ordered locus">Mbur_2066</name>
</gene>
<dbReference type="HOGENOM" id="CLU_1222519_0_0_2"/>
<dbReference type="Pfam" id="PF13412">
    <property type="entry name" value="HTH_24"/>
    <property type="match status" value="1"/>
</dbReference>
<keyword evidence="2" id="KW-1185">Reference proteome</keyword>
<dbReference type="OrthoDB" id="6762at2157"/>
<accession>Q12UD4</accession>
<evidence type="ECO:0000313" key="1">
    <source>
        <dbReference type="EMBL" id="ABE52942.1"/>
    </source>
</evidence>
<protein>
    <submittedName>
        <fullName evidence="1">Lrp/AsnC family transcriptional regulator</fullName>
    </submittedName>
</protein>
<dbReference type="EMBL" id="CP000300">
    <property type="protein sequence ID" value="ABE52942.1"/>
    <property type="molecule type" value="Genomic_DNA"/>
</dbReference>
<dbReference type="AlphaFoldDB" id="Q12UD4"/>
<dbReference type="InterPro" id="IPR036388">
    <property type="entry name" value="WH-like_DNA-bd_sf"/>
</dbReference>
<sequence length="226" mass="25642">MNLDETDQTRIKRIAQTLSEVSNLNETDMFILLTLMKNSKITNSELAKILDFKDGNSAAYHTRNMQKEGLIDRYTIVPNWKRAGLATEFIILAEAEDEEQLLEIEKEHVIMADEYSSTTGEIVVTPTISGCVILQNVYHCFGDKTMAIISGRATSDQDAAVYCKNYLVSKYPDIKISLLLNKYKTVDEFFIDKNAVAKLKELFQIPEKEETSDTLDKLQGLPSEDR</sequence>
<dbReference type="Proteomes" id="UP000001979">
    <property type="component" value="Chromosome"/>
</dbReference>
<dbReference type="RefSeq" id="WP_011500082.1">
    <property type="nucleotide sequence ID" value="NC_007955.1"/>
</dbReference>
<dbReference type="SUPFAM" id="SSF46785">
    <property type="entry name" value="Winged helix' DNA-binding domain"/>
    <property type="match status" value="1"/>
</dbReference>
<dbReference type="GeneID" id="3997448"/>
<name>Q12UD4_METBU</name>
<dbReference type="InterPro" id="IPR036390">
    <property type="entry name" value="WH_DNA-bd_sf"/>
</dbReference>
<organism evidence="1 2">
    <name type="scientific">Methanococcoides burtonii (strain DSM 6242 / NBRC 107633 / OCM 468 / ACE-M)</name>
    <dbReference type="NCBI Taxonomy" id="259564"/>
    <lineage>
        <taxon>Archaea</taxon>
        <taxon>Methanobacteriati</taxon>
        <taxon>Methanobacteriota</taxon>
        <taxon>Stenosarchaea group</taxon>
        <taxon>Methanomicrobia</taxon>
        <taxon>Methanosarcinales</taxon>
        <taxon>Methanosarcinaceae</taxon>
        <taxon>Methanococcoides</taxon>
    </lineage>
</organism>
<dbReference type="Gene3D" id="1.10.10.10">
    <property type="entry name" value="Winged helix-like DNA-binding domain superfamily/Winged helix DNA-binding domain"/>
    <property type="match status" value="1"/>
</dbReference>
<evidence type="ECO:0000313" key="2">
    <source>
        <dbReference type="Proteomes" id="UP000001979"/>
    </source>
</evidence>